<comment type="caution">
    <text evidence="2">The sequence shown here is derived from an EMBL/GenBank/DDBJ whole genome shotgun (WGS) entry which is preliminary data.</text>
</comment>
<name>A0A8K0TAP8_9PEZI</name>
<sequence>MLLPGWANTPGGNLSPSPPTSHGCRDPPPLKAMAYQPSDGVGDIPDEPVAPAGAWLNPKRGPYPEGAPLITEAPPDDSPLAYNEDEIVALWTQIYHIFIKIRHFKEREVIFPPEDTGRHPNIDRTRFRDEFGMSERAISLVERLPYTVKGTGGYWGQIFFPEGRIFDYLNFTHSSGMSVDCRQPHPGLADPSTVEFPPDRLLFPEDVALLDPVDWQGVAWILDTKTNAIRVLHRMTEQEPRTLPPDFREEQPGGMWHYRNWPAFHAPFILKRYIRDLWSLRVVPLLGEYVTHADISIRETLIARALQTRYGWPDAFRANAWEESVETVVEAAQNWEEWFTKDDPYLEGMKAILKRWKEHPEEIPDLFEDSATGDSS</sequence>
<protein>
    <submittedName>
        <fullName evidence="2">Uncharacterized protein</fullName>
    </submittedName>
</protein>
<evidence type="ECO:0000313" key="2">
    <source>
        <dbReference type="EMBL" id="KAH7358124.1"/>
    </source>
</evidence>
<dbReference type="EMBL" id="JAGPXD010000004">
    <property type="protein sequence ID" value="KAH7358124.1"/>
    <property type="molecule type" value="Genomic_DNA"/>
</dbReference>
<dbReference type="Proteomes" id="UP000813385">
    <property type="component" value="Unassembled WGS sequence"/>
</dbReference>
<keyword evidence="3" id="KW-1185">Reference proteome</keyword>
<feature type="region of interest" description="Disordered" evidence="1">
    <location>
        <begin position="1"/>
        <end position="48"/>
    </location>
</feature>
<evidence type="ECO:0000313" key="3">
    <source>
        <dbReference type="Proteomes" id="UP000813385"/>
    </source>
</evidence>
<evidence type="ECO:0000256" key="1">
    <source>
        <dbReference type="SAM" id="MobiDB-lite"/>
    </source>
</evidence>
<proteinExistence type="predicted"/>
<dbReference type="AlphaFoldDB" id="A0A8K0TAP8"/>
<organism evidence="2 3">
    <name type="scientific">Plectosphaerella cucumerina</name>
    <dbReference type="NCBI Taxonomy" id="40658"/>
    <lineage>
        <taxon>Eukaryota</taxon>
        <taxon>Fungi</taxon>
        <taxon>Dikarya</taxon>
        <taxon>Ascomycota</taxon>
        <taxon>Pezizomycotina</taxon>
        <taxon>Sordariomycetes</taxon>
        <taxon>Hypocreomycetidae</taxon>
        <taxon>Glomerellales</taxon>
        <taxon>Plectosphaerellaceae</taxon>
        <taxon>Plectosphaerella</taxon>
    </lineage>
</organism>
<dbReference type="OrthoDB" id="5343383at2759"/>
<reference evidence="2" key="1">
    <citation type="journal article" date="2021" name="Nat. Commun.">
        <title>Genetic determinants of endophytism in the Arabidopsis root mycobiome.</title>
        <authorList>
            <person name="Mesny F."/>
            <person name="Miyauchi S."/>
            <person name="Thiergart T."/>
            <person name="Pickel B."/>
            <person name="Atanasova L."/>
            <person name="Karlsson M."/>
            <person name="Huettel B."/>
            <person name="Barry K.W."/>
            <person name="Haridas S."/>
            <person name="Chen C."/>
            <person name="Bauer D."/>
            <person name="Andreopoulos W."/>
            <person name="Pangilinan J."/>
            <person name="LaButti K."/>
            <person name="Riley R."/>
            <person name="Lipzen A."/>
            <person name="Clum A."/>
            <person name="Drula E."/>
            <person name="Henrissat B."/>
            <person name="Kohler A."/>
            <person name="Grigoriev I.V."/>
            <person name="Martin F.M."/>
            <person name="Hacquard S."/>
        </authorList>
    </citation>
    <scope>NUCLEOTIDE SEQUENCE</scope>
    <source>
        <strain evidence="2">MPI-CAGE-AT-0016</strain>
    </source>
</reference>
<gene>
    <name evidence="2" type="ORF">B0T11DRAFT_283736</name>
</gene>
<accession>A0A8K0TAP8</accession>